<feature type="compositionally biased region" description="Polar residues" evidence="1">
    <location>
        <begin position="186"/>
        <end position="196"/>
    </location>
</feature>
<evidence type="ECO:0000313" key="3">
    <source>
        <dbReference type="Proteomes" id="UP001066276"/>
    </source>
</evidence>
<gene>
    <name evidence="2" type="ORF">NDU88_005930</name>
</gene>
<dbReference type="AlphaFoldDB" id="A0AAV7X002"/>
<organism evidence="2 3">
    <name type="scientific">Pleurodeles waltl</name>
    <name type="common">Iberian ribbed newt</name>
    <dbReference type="NCBI Taxonomy" id="8319"/>
    <lineage>
        <taxon>Eukaryota</taxon>
        <taxon>Metazoa</taxon>
        <taxon>Chordata</taxon>
        <taxon>Craniata</taxon>
        <taxon>Vertebrata</taxon>
        <taxon>Euteleostomi</taxon>
        <taxon>Amphibia</taxon>
        <taxon>Batrachia</taxon>
        <taxon>Caudata</taxon>
        <taxon>Salamandroidea</taxon>
        <taxon>Salamandridae</taxon>
        <taxon>Pleurodelinae</taxon>
        <taxon>Pleurodeles</taxon>
    </lineage>
</organism>
<reference evidence="2" key="1">
    <citation type="journal article" date="2022" name="bioRxiv">
        <title>Sequencing and chromosome-scale assembly of the giantPleurodeles waltlgenome.</title>
        <authorList>
            <person name="Brown T."/>
            <person name="Elewa A."/>
            <person name="Iarovenko S."/>
            <person name="Subramanian E."/>
            <person name="Araus A.J."/>
            <person name="Petzold A."/>
            <person name="Susuki M."/>
            <person name="Suzuki K.-i.T."/>
            <person name="Hayashi T."/>
            <person name="Toyoda A."/>
            <person name="Oliveira C."/>
            <person name="Osipova E."/>
            <person name="Leigh N.D."/>
            <person name="Simon A."/>
            <person name="Yun M.H."/>
        </authorList>
    </citation>
    <scope>NUCLEOTIDE SEQUENCE</scope>
    <source>
        <strain evidence="2">20211129_DDA</strain>
        <tissue evidence="2">Liver</tissue>
    </source>
</reference>
<comment type="caution">
    <text evidence="2">The sequence shown here is derived from an EMBL/GenBank/DDBJ whole genome shotgun (WGS) entry which is preliminary data.</text>
</comment>
<evidence type="ECO:0000313" key="2">
    <source>
        <dbReference type="EMBL" id="KAJ1218350.1"/>
    </source>
</evidence>
<feature type="region of interest" description="Disordered" evidence="1">
    <location>
        <begin position="141"/>
        <end position="261"/>
    </location>
</feature>
<name>A0AAV7X002_PLEWA</name>
<feature type="compositionally biased region" description="Low complexity" evidence="1">
    <location>
        <begin position="115"/>
        <end position="125"/>
    </location>
</feature>
<dbReference type="Proteomes" id="UP001066276">
    <property type="component" value="Chromosome 1_1"/>
</dbReference>
<protein>
    <submittedName>
        <fullName evidence="2">Uncharacterized protein</fullName>
    </submittedName>
</protein>
<evidence type="ECO:0000256" key="1">
    <source>
        <dbReference type="SAM" id="MobiDB-lite"/>
    </source>
</evidence>
<dbReference type="EMBL" id="JANPWB010000001">
    <property type="protein sequence ID" value="KAJ1218350.1"/>
    <property type="molecule type" value="Genomic_DNA"/>
</dbReference>
<accession>A0AAV7X002</accession>
<sequence length="261" mass="26395">MAPKVSHWCRQPAPAGESPSSRPAAEHPQPRGGRAATSPATEPQPTPTAPRTQERRPSRLPRNPPGQCPAQGPAAATCKGPGEPPTEPKKTKKKLKPTRIALPTKTASRGALSPGAQKLQGKAGAAEGVGVMWKAGAVGAAEPRAAVQPDRPTGPHRDTAGTAGASGAVGGRSPPRPLIRPPRRALTSSAGVSASANVDALGTSPPSPTERAVAAHLHLPSQTQPGPPPTAIGTTKGTPAFPGTTAGCTDTSKSPPHKKIW</sequence>
<feature type="region of interest" description="Disordered" evidence="1">
    <location>
        <begin position="1"/>
        <end position="125"/>
    </location>
</feature>
<keyword evidence="3" id="KW-1185">Reference proteome</keyword>
<proteinExistence type="predicted"/>
<feature type="compositionally biased region" description="Low complexity" evidence="1">
    <location>
        <begin position="68"/>
        <end position="81"/>
    </location>
</feature>